<evidence type="ECO:0000313" key="1">
    <source>
        <dbReference type="EMBL" id="QPI16297.1"/>
    </source>
</evidence>
<protein>
    <submittedName>
        <fullName evidence="1">Uncharacterized protein</fullName>
    </submittedName>
</protein>
<reference evidence="1" key="1">
    <citation type="submission" date="2020-08" db="EMBL/GenBank/DDBJ databases">
        <title>Bridging the membrane lipid divide: bacteria of the FCB group superphylum have the potential to synthesize archaeal ether lipids.</title>
        <authorList>
            <person name="Villanueva L."/>
            <person name="von Meijenfeldt F.A.B."/>
            <person name="Westbye A.B."/>
            <person name="Yadav S."/>
            <person name="Hopmans E.C."/>
            <person name="Dutilh B.E."/>
            <person name="Sinninghe Damste J.S."/>
        </authorList>
    </citation>
    <scope>NUCLEOTIDE SEQUENCE</scope>
    <source>
        <strain evidence="1">NIOZ-UU157</strain>
    </source>
</reference>
<gene>
    <name evidence="1" type="ORF">NIOZUU157_00185</name>
</gene>
<accession>A0A7S9SS74</accession>
<proteinExistence type="predicted"/>
<name>A0A7S9SS74_9VIRU</name>
<sequence>MSFFSKTRLKATELFEDSFEYLQRTYDQAIEVFTPASPFGQILTVVSNLGEMIFFYIEAALTELNISRARNIESIYGLSRLTGHDPTRGISARGIIGLRLNTSASTLLNGDFVQIMNGASFEIGQNGLKYYLKFNSDFIRLDKTNKQFVNVEVIQGEKDEQSFTGSGNPLQSYNLTTKDPTDQYLVDVFVDGELWKKVDSLYDMNNGEKTVMVKTSVNGGLSLFFGNNQFGRPPALGSRIRCTYVKTRGAAGNIGGKQLDIKFIDPGTDSSGEQVDLNEILAMNITRNPMFGSDSEDPNFTRLIAPYQSNSFVLANPNNYIYYLSKYDFWSFIDAYNTKNDEYIDDDNIIYLFLIPDVKKKLTSDLDYFSVPEVEFTMTTQEKAMTYEILNKSGRQVVTAETRIVDPVIKKYALNVVIRWFENYDKDAIRIEIRKNLDEYFLNVNRRDRIPRSDIISIIENVDGIDSVNVFFISEENEKAIKDGFYFIPVYGTDPITDQKVLIENKKIVLKKGEDPQLGLDSFGDVIIENNDIAIIRGGWKDRNGTYYEPIPEANKISSLNVFYKEAIVNNLYNKIQQEKYNQTKRNRGTTIATGANSAGLNTGRLETTPTLKALKGK</sequence>
<dbReference type="EMBL" id="MW030553">
    <property type="protein sequence ID" value="QPI16297.1"/>
    <property type="molecule type" value="Genomic_DNA"/>
</dbReference>
<organism evidence="1">
    <name type="scientific">Virus NIOZ-UU157</name>
    <dbReference type="NCBI Taxonomy" id="2763269"/>
    <lineage>
        <taxon>Viruses</taxon>
    </lineage>
</organism>